<evidence type="ECO:0000313" key="2">
    <source>
        <dbReference type="Proteomes" id="UP000290407"/>
    </source>
</evidence>
<dbReference type="EMBL" id="SBLB01000003">
    <property type="protein sequence ID" value="RYC69601.1"/>
    <property type="molecule type" value="Genomic_DNA"/>
</dbReference>
<comment type="caution">
    <text evidence="1">The sequence shown here is derived from an EMBL/GenBank/DDBJ whole genome shotgun (WGS) entry which is preliminary data.</text>
</comment>
<dbReference type="RefSeq" id="WP_129601794.1">
    <property type="nucleotide sequence ID" value="NZ_SBLB01000003.1"/>
</dbReference>
<organism evidence="1 2">
    <name type="scientific">Spirosoma sordidisoli</name>
    <dbReference type="NCBI Taxonomy" id="2502893"/>
    <lineage>
        <taxon>Bacteria</taxon>
        <taxon>Pseudomonadati</taxon>
        <taxon>Bacteroidota</taxon>
        <taxon>Cytophagia</taxon>
        <taxon>Cytophagales</taxon>
        <taxon>Cytophagaceae</taxon>
        <taxon>Spirosoma</taxon>
    </lineage>
</organism>
<dbReference type="AlphaFoldDB" id="A0A4Q2UP81"/>
<protein>
    <submittedName>
        <fullName evidence="1">Uncharacterized protein</fullName>
    </submittedName>
</protein>
<dbReference type="Proteomes" id="UP000290407">
    <property type="component" value="Unassembled WGS sequence"/>
</dbReference>
<accession>A0A4Q2UP81</accession>
<proteinExistence type="predicted"/>
<name>A0A4Q2UP81_9BACT</name>
<keyword evidence="2" id="KW-1185">Reference proteome</keyword>
<evidence type="ECO:0000313" key="1">
    <source>
        <dbReference type="EMBL" id="RYC69601.1"/>
    </source>
</evidence>
<gene>
    <name evidence="1" type="ORF">EQG79_13440</name>
</gene>
<sequence>MNKPCLPASINTLTDVHLMIVHLYDIDRVCFHPDDSFKDTVRENQPFYTPEMAGRLDALMEQAFELCQSRRVDLYGMCLLEWNLRFQE</sequence>
<reference evidence="1 2" key="1">
    <citation type="submission" date="2019-01" db="EMBL/GenBank/DDBJ databases">
        <title>Spirosoma flava sp. nov., a propanil-degrading bacterium isolated from herbicide-contaminated soil.</title>
        <authorList>
            <person name="Zhang L."/>
            <person name="Jiang J.-D."/>
        </authorList>
    </citation>
    <scope>NUCLEOTIDE SEQUENCE [LARGE SCALE GENOMIC DNA]</scope>
    <source>
        <strain evidence="1 2">TY50</strain>
    </source>
</reference>